<dbReference type="GO" id="GO:0000976">
    <property type="term" value="F:transcription cis-regulatory region binding"/>
    <property type="evidence" value="ECO:0007669"/>
    <property type="project" value="TreeGrafter"/>
</dbReference>
<keyword evidence="5" id="KW-1185">Reference proteome</keyword>
<evidence type="ECO:0000313" key="4">
    <source>
        <dbReference type="EMBL" id="GIF80967.1"/>
    </source>
</evidence>
<dbReference type="RefSeq" id="WP_203745053.1">
    <property type="nucleotide sequence ID" value="NZ_BONF01000011.1"/>
</dbReference>
<evidence type="ECO:0000259" key="3">
    <source>
        <dbReference type="PROSITE" id="PS50977"/>
    </source>
</evidence>
<feature type="DNA-binding region" description="H-T-H motif" evidence="2">
    <location>
        <begin position="36"/>
        <end position="55"/>
    </location>
</feature>
<sequence>MTQPDAGGGARRGDTRARALAVALRMFAERGYANTSLREIADRLGVTKAALYFHYRSKDDLLAAILREYVDDLGDLLDDAAHRPASPATCEWLLCELAQQRGRWGSDLLRLIRQNYAEISRLPVVADMRQAHRRLLLALSGPGADLAGRVRAQAALVALEGPVLLPGDDDDEQATRAAALAVALEIVRARP</sequence>
<dbReference type="PROSITE" id="PS50977">
    <property type="entry name" value="HTH_TETR_2"/>
    <property type="match status" value="1"/>
</dbReference>
<evidence type="ECO:0000313" key="5">
    <source>
        <dbReference type="Proteomes" id="UP000601223"/>
    </source>
</evidence>
<dbReference type="Gene3D" id="1.10.357.10">
    <property type="entry name" value="Tetracycline Repressor, domain 2"/>
    <property type="match status" value="1"/>
</dbReference>
<evidence type="ECO:0000256" key="2">
    <source>
        <dbReference type="PROSITE-ProRule" id="PRU00335"/>
    </source>
</evidence>
<proteinExistence type="predicted"/>
<dbReference type="InterPro" id="IPR001647">
    <property type="entry name" value="HTH_TetR"/>
</dbReference>
<dbReference type="Proteomes" id="UP000601223">
    <property type="component" value="Unassembled WGS sequence"/>
</dbReference>
<dbReference type="SUPFAM" id="SSF46689">
    <property type="entry name" value="Homeodomain-like"/>
    <property type="match status" value="1"/>
</dbReference>
<gene>
    <name evidence="4" type="ORF">Cba03nite_23160</name>
</gene>
<dbReference type="GO" id="GO:0003700">
    <property type="term" value="F:DNA-binding transcription factor activity"/>
    <property type="evidence" value="ECO:0007669"/>
    <property type="project" value="TreeGrafter"/>
</dbReference>
<dbReference type="InterPro" id="IPR009057">
    <property type="entry name" value="Homeodomain-like_sf"/>
</dbReference>
<accession>A0A8J3NH76</accession>
<dbReference type="InterPro" id="IPR050109">
    <property type="entry name" value="HTH-type_TetR-like_transc_reg"/>
</dbReference>
<dbReference type="EMBL" id="BONF01000011">
    <property type="protein sequence ID" value="GIF80967.1"/>
    <property type="molecule type" value="Genomic_DNA"/>
</dbReference>
<protein>
    <submittedName>
        <fullName evidence="4">TetR family transcriptional regulator</fullName>
    </submittedName>
</protein>
<comment type="caution">
    <text evidence="4">The sequence shown here is derived from an EMBL/GenBank/DDBJ whole genome shotgun (WGS) entry which is preliminary data.</text>
</comment>
<name>A0A8J3NH76_9ACTN</name>
<dbReference type="AlphaFoldDB" id="A0A8J3NH76"/>
<reference evidence="4 5" key="1">
    <citation type="submission" date="2021-01" db="EMBL/GenBank/DDBJ databases">
        <title>Whole genome shotgun sequence of Catellatospora bangladeshensis NBRC 107357.</title>
        <authorList>
            <person name="Komaki H."/>
            <person name="Tamura T."/>
        </authorList>
    </citation>
    <scope>NUCLEOTIDE SEQUENCE [LARGE SCALE GENOMIC DNA]</scope>
    <source>
        <strain evidence="4 5">NBRC 107357</strain>
    </source>
</reference>
<dbReference type="PANTHER" id="PTHR30055">
    <property type="entry name" value="HTH-TYPE TRANSCRIPTIONAL REGULATOR RUTR"/>
    <property type="match status" value="1"/>
</dbReference>
<keyword evidence="1 2" id="KW-0238">DNA-binding</keyword>
<organism evidence="4 5">
    <name type="scientific">Catellatospora bangladeshensis</name>
    <dbReference type="NCBI Taxonomy" id="310355"/>
    <lineage>
        <taxon>Bacteria</taxon>
        <taxon>Bacillati</taxon>
        <taxon>Actinomycetota</taxon>
        <taxon>Actinomycetes</taxon>
        <taxon>Micromonosporales</taxon>
        <taxon>Micromonosporaceae</taxon>
        <taxon>Catellatospora</taxon>
    </lineage>
</organism>
<dbReference type="PANTHER" id="PTHR30055:SF226">
    <property type="entry name" value="HTH-TYPE TRANSCRIPTIONAL REGULATOR PKSA"/>
    <property type="match status" value="1"/>
</dbReference>
<dbReference type="PRINTS" id="PR00455">
    <property type="entry name" value="HTHTETR"/>
</dbReference>
<feature type="domain" description="HTH tetR-type" evidence="3">
    <location>
        <begin position="13"/>
        <end position="73"/>
    </location>
</feature>
<evidence type="ECO:0000256" key="1">
    <source>
        <dbReference type="ARBA" id="ARBA00023125"/>
    </source>
</evidence>
<dbReference type="Pfam" id="PF00440">
    <property type="entry name" value="TetR_N"/>
    <property type="match status" value="1"/>
</dbReference>